<dbReference type="Pfam" id="PF05141">
    <property type="entry name" value="DIT1_PvcA"/>
    <property type="match status" value="1"/>
</dbReference>
<dbReference type="Proteomes" id="UP000736672">
    <property type="component" value="Unassembled WGS sequence"/>
</dbReference>
<organism evidence="3 4">
    <name type="scientific">Fusarium solani</name>
    <name type="common">Filamentous fungus</name>
    <dbReference type="NCBI Taxonomy" id="169388"/>
    <lineage>
        <taxon>Eukaryota</taxon>
        <taxon>Fungi</taxon>
        <taxon>Dikarya</taxon>
        <taxon>Ascomycota</taxon>
        <taxon>Pezizomycotina</taxon>
        <taxon>Sordariomycetes</taxon>
        <taxon>Hypocreomycetidae</taxon>
        <taxon>Hypocreales</taxon>
        <taxon>Nectriaceae</taxon>
        <taxon>Fusarium</taxon>
        <taxon>Fusarium solani species complex</taxon>
    </lineage>
</organism>
<dbReference type="EMBL" id="JAGTJS010000025">
    <property type="protein sequence ID" value="KAH7234465.1"/>
    <property type="molecule type" value="Genomic_DNA"/>
</dbReference>
<reference evidence="3" key="1">
    <citation type="journal article" date="2021" name="Nat. Commun.">
        <title>Genetic determinants of endophytism in the Arabidopsis root mycobiome.</title>
        <authorList>
            <person name="Mesny F."/>
            <person name="Miyauchi S."/>
            <person name="Thiergart T."/>
            <person name="Pickel B."/>
            <person name="Atanasova L."/>
            <person name="Karlsson M."/>
            <person name="Huettel B."/>
            <person name="Barry K.W."/>
            <person name="Haridas S."/>
            <person name="Chen C."/>
            <person name="Bauer D."/>
            <person name="Andreopoulos W."/>
            <person name="Pangilinan J."/>
            <person name="LaButti K."/>
            <person name="Riley R."/>
            <person name="Lipzen A."/>
            <person name="Clum A."/>
            <person name="Drula E."/>
            <person name="Henrissat B."/>
            <person name="Kohler A."/>
            <person name="Grigoriev I.V."/>
            <person name="Martin F.M."/>
            <person name="Hacquard S."/>
        </authorList>
    </citation>
    <scope>NUCLEOTIDE SEQUENCE</scope>
    <source>
        <strain evidence="3">FSSC 5 MPI-SDFR-AT-0091</strain>
    </source>
</reference>
<accession>A0A9P9JVX1</accession>
<evidence type="ECO:0000313" key="3">
    <source>
        <dbReference type="EMBL" id="KAH7234465.1"/>
    </source>
</evidence>
<evidence type="ECO:0000259" key="2">
    <source>
        <dbReference type="Pfam" id="PF02668"/>
    </source>
</evidence>
<evidence type="ECO:0000256" key="1">
    <source>
        <dbReference type="ARBA" id="ARBA00023002"/>
    </source>
</evidence>
<protein>
    <submittedName>
        <fullName evidence="3">Pyoverdine/dityrosine biosynthesis protein-domain-containing protein</fullName>
    </submittedName>
</protein>
<dbReference type="PANTHER" id="PTHR37285:SF5">
    <property type="entry name" value="SPORE WALL MATURATION PROTEIN DIT1"/>
    <property type="match status" value="1"/>
</dbReference>
<dbReference type="GO" id="GO:0016491">
    <property type="term" value="F:oxidoreductase activity"/>
    <property type="evidence" value="ECO:0007669"/>
    <property type="project" value="UniProtKB-KW"/>
</dbReference>
<dbReference type="InterPro" id="IPR042098">
    <property type="entry name" value="TauD-like_sf"/>
</dbReference>
<comment type="caution">
    <text evidence="3">The sequence shown here is derived from an EMBL/GenBank/DDBJ whole genome shotgun (WGS) entry which is preliminary data.</text>
</comment>
<sequence>MAVADVTSYPPVQPSFLHDVAADSMKPLASAVDTSALETSSKILDIIGRYRLNKGENIYASADQSVLKFIALIYTHVKAQQAVPLCLPAFPFKSPNSTSKVLGKLPDKAEEFALSHLNGMCQAIADIYPPGAKLTIISDGLVYNDLLGVPDKDVWNYGETLRALAASKGFAHISFARLRDLVDIDLPKELDEMTYVANASNFRRALLNTFSKPGWTWDEVRQAEDACMTYRGYIKFLQTDLETVYPIGEDRTKSRYKRGTEYIAKQMMARGDAFANAVRQKYPDHVRLSIHPSTGAVKLSISLLPTDSIYTTPWHSTLKVRALSEINSPVILRGFVKKPDRERFINLSHQFGTPLPWKFGLLLEVKDRGLETRGLNNVLSAEPMPMHYDGLFKTVKQVDESGKEVLVSTPPQFQLFEGATASPRDTGFTIFASSTLFFKYLPKWLKVDELSKLTWSVSTSSFDQTVLKGLPLVIPHPATEKPCLRYHEPWPQSRTQFDATDVIIEGQEPGESASICAAIDATLYDRRVAYYHAWDKGDIVVSDNVLMMHTRSDFTAGIDRELWRIHFD</sequence>
<dbReference type="Gene3D" id="3.60.130.10">
    <property type="entry name" value="Clavaminate synthase-like"/>
    <property type="match status" value="1"/>
</dbReference>
<evidence type="ECO:0000313" key="4">
    <source>
        <dbReference type="Proteomes" id="UP000736672"/>
    </source>
</evidence>
<dbReference type="Pfam" id="PF02668">
    <property type="entry name" value="TauD"/>
    <property type="match status" value="1"/>
</dbReference>
<gene>
    <name evidence="3" type="ORF">B0J15DRAFT_570861</name>
</gene>
<dbReference type="InterPro" id="IPR003819">
    <property type="entry name" value="TauD/TfdA-like"/>
</dbReference>
<name>A0A9P9JVX1_FUSSL</name>
<feature type="domain" description="TauD/TfdA-like" evidence="2">
    <location>
        <begin position="329"/>
        <end position="565"/>
    </location>
</feature>
<dbReference type="SUPFAM" id="SSF51197">
    <property type="entry name" value="Clavaminate synthase-like"/>
    <property type="match status" value="1"/>
</dbReference>
<dbReference type="OrthoDB" id="429813at2759"/>
<dbReference type="InterPro" id="IPR007817">
    <property type="entry name" value="Isocyanide_synthase_DIT1"/>
</dbReference>
<dbReference type="AlphaFoldDB" id="A0A9P9JVX1"/>
<keyword evidence="1" id="KW-0560">Oxidoreductase</keyword>
<dbReference type="PANTHER" id="PTHR37285">
    <property type="entry name" value="SPORE WALL MATURATION PROTEIN DIT1"/>
    <property type="match status" value="1"/>
</dbReference>
<proteinExistence type="predicted"/>
<keyword evidence="4" id="KW-1185">Reference proteome</keyword>